<dbReference type="SUPFAM" id="SSF47794">
    <property type="entry name" value="Rad51 N-terminal domain-like"/>
    <property type="match status" value="1"/>
</dbReference>
<dbReference type="EMBL" id="JAHCVK010000004">
    <property type="protein sequence ID" value="MBT0653649.1"/>
    <property type="molecule type" value="Genomic_DNA"/>
</dbReference>
<dbReference type="InterPro" id="IPR010995">
    <property type="entry name" value="DNA_repair_Rad51/TF_NusA_a-hlx"/>
</dbReference>
<dbReference type="Pfam" id="PF14520">
    <property type="entry name" value="HHH_5"/>
    <property type="match status" value="1"/>
</dbReference>
<keyword evidence="2" id="KW-1185">Reference proteome</keyword>
<name>A0ABS5SE48_9BACT</name>
<reference evidence="1 2" key="1">
    <citation type="submission" date="2021-05" db="EMBL/GenBank/DDBJ databases">
        <title>The draft genome of Geobacter luticola JCM 17780.</title>
        <authorList>
            <person name="Xu Z."/>
            <person name="Masuda Y."/>
            <person name="Itoh H."/>
            <person name="Senoo K."/>
        </authorList>
    </citation>
    <scope>NUCLEOTIDE SEQUENCE [LARGE SCALE GENOMIC DNA]</scope>
    <source>
        <strain evidence="1 2">JCM 17780</strain>
    </source>
</reference>
<evidence type="ECO:0000313" key="1">
    <source>
        <dbReference type="EMBL" id="MBT0653649.1"/>
    </source>
</evidence>
<sequence>MSGKREKELQKLKGVGEVLSARLAAAGLDTFAKIAAAGTAGLAQIRGINPRSIPSIISQAEALAGTADGDRREKVEELKKSAALLKKRLQDMPLQLKERFQAELTGKAGRKVEKELFKALASLEKVEQKLGKRVKKAGKGLVRAEKRLLELTDARFKDVGRGLKKARKSLRKVFA</sequence>
<dbReference type="Gene3D" id="1.10.150.20">
    <property type="entry name" value="5' to 3' exonuclease, C-terminal subdomain"/>
    <property type="match status" value="1"/>
</dbReference>
<proteinExistence type="predicted"/>
<comment type="caution">
    <text evidence="1">The sequence shown here is derived from an EMBL/GenBank/DDBJ whole genome shotgun (WGS) entry which is preliminary data.</text>
</comment>
<dbReference type="RefSeq" id="WP_214175645.1">
    <property type="nucleotide sequence ID" value="NZ_JAHCVK010000004.1"/>
</dbReference>
<protein>
    <submittedName>
        <fullName evidence="1">Helix-hairpin-helix domain-containing protein</fullName>
    </submittedName>
</protein>
<dbReference type="Proteomes" id="UP000756860">
    <property type="component" value="Unassembled WGS sequence"/>
</dbReference>
<evidence type="ECO:0000313" key="2">
    <source>
        <dbReference type="Proteomes" id="UP000756860"/>
    </source>
</evidence>
<accession>A0ABS5SE48</accession>
<gene>
    <name evidence="1" type="ORF">KI810_11325</name>
</gene>
<organism evidence="1 2">
    <name type="scientific">Geomobilimonas luticola</name>
    <dbReference type="NCBI Taxonomy" id="1114878"/>
    <lineage>
        <taxon>Bacteria</taxon>
        <taxon>Pseudomonadati</taxon>
        <taxon>Thermodesulfobacteriota</taxon>
        <taxon>Desulfuromonadia</taxon>
        <taxon>Geobacterales</taxon>
        <taxon>Geobacteraceae</taxon>
        <taxon>Geomobilimonas</taxon>
    </lineage>
</organism>